<gene>
    <name evidence="5" type="ORF">FOMPIDRAFT_58311</name>
</gene>
<dbReference type="PRINTS" id="PR00080">
    <property type="entry name" value="SDRFAMILY"/>
</dbReference>
<dbReference type="GO" id="GO:0016616">
    <property type="term" value="F:oxidoreductase activity, acting on the CH-OH group of donors, NAD or NADP as acceptor"/>
    <property type="evidence" value="ECO:0007669"/>
    <property type="project" value="TreeGrafter"/>
</dbReference>
<comment type="similarity">
    <text evidence="1 3">Belongs to the short-chain dehydrogenases/reductases (SDR) family.</text>
</comment>
<evidence type="ECO:0000256" key="2">
    <source>
        <dbReference type="ARBA" id="ARBA00023002"/>
    </source>
</evidence>
<evidence type="ECO:0000313" key="6">
    <source>
        <dbReference type="Proteomes" id="UP000015241"/>
    </source>
</evidence>
<dbReference type="AlphaFoldDB" id="S8F0X5"/>
<dbReference type="OrthoDB" id="1933717at2759"/>
<dbReference type="InterPro" id="IPR057326">
    <property type="entry name" value="KR_dom"/>
</dbReference>
<dbReference type="SMART" id="SM00822">
    <property type="entry name" value="PKS_KR"/>
    <property type="match status" value="1"/>
</dbReference>
<evidence type="ECO:0000256" key="1">
    <source>
        <dbReference type="ARBA" id="ARBA00006484"/>
    </source>
</evidence>
<dbReference type="InterPro" id="IPR036291">
    <property type="entry name" value="NAD(P)-bd_dom_sf"/>
</dbReference>
<evidence type="ECO:0000259" key="4">
    <source>
        <dbReference type="SMART" id="SM00822"/>
    </source>
</evidence>
<dbReference type="CDD" id="cd05233">
    <property type="entry name" value="SDR_c"/>
    <property type="match status" value="1"/>
</dbReference>
<sequence length="285" mass="30931">MDFIPPAHHDTYPSVDPAKANMLGKVVLITGASRGIGKATAIAFAQAGASGIVLLARSDLSVVKAACEAAKRPGQSLKVVAIAADSTKTADVIAAAEQVKQAFGRLDVLINNAGYMEDVACLFGDYDPEEWWRTFTVNIRGTYEVTRAFLPLLLECGGDKTIINVTSIAAHMVTDVIMSAYKTTKLALLRLTELIMASYGEQGLIAVAVHPGGVVTEMALRLPEDLHHVLADTPELAAHPMVWLVRERREWLAGRYFSCNWDVDELEAKKQEIVDGDKLKVKMVV</sequence>
<dbReference type="SUPFAM" id="SSF51735">
    <property type="entry name" value="NAD(P)-binding Rossmann-fold domains"/>
    <property type="match status" value="1"/>
</dbReference>
<dbReference type="InterPro" id="IPR002347">
    <property type="entry name" value="SDR_fam"/>
</dbReference>
<feature type="domain" description="Ketoreductase" evidence="4">
    <location>
        <begin position="25"/>
        <end position="218"/>
    </location>
</feature>
<dbReference type="PRINTS" id="PR00081">
    <property type="entry name" value="GDHRDH"/>
</dbReference>
<dbReference type="eggNOG" id="KOG0725">
    <property type="taxonomic scope" value="Eukaryota"/>
</dbReference>
<protein>
    <submittedName>
        <fullName evidence="5">Oxidoreductase</fullName>
    </submittedName>
</protein>
<evidence type="ECO:0000256" key="3">
    <source>
        <dbReference type="RuleBase" id="RU000363"/>
    </source>
</evidence>
<organism evidence="5 6">
    <name type="scientific">Fomitopsis schrenkii</name>
    <name type="common">Brown rot fungus</name>
    <dbReference type="NCBI Taxonomy" id="2126942"/>
    <lineage>
        <taxon>Eukaryota</taxon>
        <taxon>Fungi</taxon>
        <taxon>Dikarya</taxon>
        <taxon>Basidiomycota</taxon>
        <taxon>Agaricomycotina</taxon>
        <taxon>Agaricomycetes</taxon>
        <taxon>Polyporales</taxon>
        <taxon>Fomitopsis</taxon>
    </lineage>
</organism>
<keyword evidence="6" id="KW-1185">Reference proteome</keyword>
<dbReference type="HOGENOM" id="CLU_010194_8_0_1"/>
<dbReference type="Gene3D" id="3.40.50.720">
    <property type="entry name" value="NAD(P)-binding Rossmann-like Domain"/>
    <property type="match status" value="1"/>
</dbReference>
<dbReference type="EMBL" id="KE504206">
    <property type="protein sequence ID" value="EPS95480.1"/>
    <property type="molecule type" value="Genomic_DNA"/>
</dbReference>
<proteinExistence type="inferred from homology"/>
<evidence type="ECO:0000313" key="5">
    <source>
        <dbReference type="EMBL" id="EPS95480.1"/>
    </source>
</evidence>
<name>S8F0X5_FOMSC</name>
<accession>S8F0X5</accession>
<keyword evidence="2" id="KW-0560">Oxidoreductase</keyword>
<dbReference type="PANTHER" id="PTHR42760:SF37">
    <property type="entry name" value="CLAVALDEHYDE DEHYDROGENASE"/>
    <property type="match status" value="1"/>
</dbReference>
<dbReference type="PANTHER" id="PTHR42760">
    <property type="entry name" value="SHORT-CHAIN DEHYDROGENASES/REDUCTASES FAMILY MEMBER"/>
    <property type="match status" value="1"/>
</dbReference>
<dbReference type="STRING" id="743788.S8F0X5"/>
<dbReference type="Proteomes" id="UP000015241">
    <property type="component" value="Unassembled WGS sequence"/>
</dbReference>
<dbReference type="Pfam" id="PF00106">
    <property type="entry name" value="adh_short"/>
    <property type="match status" value="1"/>
</dbReference>
<dbReference type="InParanoid" id="S8F0X5"/>
<reference evidence="5 6" key="1">
    <citation type="journal article" date="2012" name="Science">
        <title>The Paleozoic origin of enzymatic lignin decomposition reconstructed from 31 fungal genomes.</title>
        <authorList>
            <person name="Floudas D."/>
            <person name="Binder M."/>
            <person name="Riley R."/>
            <person name="Barry K."/>
            <person name="Blanchette R.A."/>
            <person name="Henrissat B."/>
            <person name="Martinez A.T."/>
            <person name="Otillar R."/>
            <person name="Spatafora J.W."/>
            <person name="Yadav J.S."/>
            <person name="Aerts A."/>
            <person name="Benoit I."/>
            <person name="Boyd A."/>
            <person name="Carlson A."/>
            <person name="Copeland A."/>
            <person name="Coutinho P.M."/>
            <person name="de Vries R.P."/>
            <person name="Ferreira P."/>
            <person name="Findley K."/>
            <person name="Foster B."/>
            <person name="Gaskell J."/>
            <person name="Glotzer D."/>
            <person name="Gorecki P."/>
            <person name="Heitman J."/>
            <person name="Hesse C."/>
            <person name="Hori C."/>
            <person name="Igarashi K."/>
            <person name="Jurgens J.A."/>
            <person name="Kallen N."/>
            <person name="Kersten P."/>
            <person name="Kohler A."/>
            <person name="Kuees U."/>
            <person name="Kumar T.K.A."/>
            <person name="Kuo A."/>
            <person name="LaButti K."/>
            <person name="Larrondo L.F."/>
            <person name="Lindquist E."/>
            <person name="Ling A."/>
            <person name="Lombard V."/>
            <person name="Lucas S."/>
            <person name="Lundell T."/>
            <person name="Martin R."/>
            <person name="McLaughlin D.J."/>
            <person name="Morgenstern I."/>
            <person name="Morin E."/>
            <person name="Murat C."/>
            <person name="Nagy L.G."/>
            <person name="Nolan M."/>
            <person name="Ohm R.A."/>
            <person name="Patyshakuliyeva A."/>
            <person name="Rokas A."/>
            <person name="Ruiz-Duenas F.J."/>
            <person name="Sabat G."/>
            <person name="Salamov A."/>
            <person name="Samejima M."/>
            <person name="Schmutz J."/>
            <person name="Slot J.C."/>
            <person name="St John F."/>
            <person name="Stenlid J."/>
            <person name="Sun H."/>
            <person name="Sun S."/>
            <person name="Syed K."/>
            <person name="Tsang A."/>
            <person name="Wiebenga A."/>
            <person name="Young D."/>
            <person name="Pisabarro A."/>
            <person name="Eastwood D.C."/>
            <person name="Martin F."/>
            <person name="Cullen D."/>
            <person name="Grigoriev I.V."/>
            <person name="Hibbett D.S."/>
        </authorList>
    </citation>
    <scope>NUCLEOTIDE SEQUENCE</scope>
    <source>
        <strain evidence="6">FP-58527</strain>
    </source>
</reference>